<accession>A0A8J2XT35</accession>
<dbReference type="InterPro" id="IPR003593">
    <property type="entry name" value="AAA+_ATPase"/>
</dbReference>
<dbReference type="RefSeq" id="WP_188931887.1">
    <property type="nucleotide sequence ID" value="NZ_BMJC01000002.1"/>
</dbReference>
<dbReference type="Pfam" id="PF00005">
    <property type="entry name" value="ABC_tran"/>
    <property type="match status" value="1"/>
</dbReference>
<evidence type="ECO:0000313" key="7">
    <source>
        <dbReference type="EMBL" id="GGB00274.1"/>
    </source>
</evidence>
<dbReference type="SUPFAM" id="SSF52540">
    <property type="entry name" value="P-loop containing nucleoside triphosphate hydrolases"/>
    <property type="match status" value="1"/>
</dbReference>
<dbReference type="InterPro" id="IPR017871">
    <property type="entry name" value="ABC_transporter-like_CS"/>
</dbReference>
<dbReference type="PROSITE" id="PS00211">
    <property type="entry name" value="ABC_TRANSPORTER_1"/>
    <property type="match status" value="1"/>
</dbReference>
<keyword evidence="4" id="KW-1278">Translocase</keyword>
<evidence type="ECO:0000256" key="2">
    <source>
        <dbReference type="ARBA" id="ARBA00022741"/>
    </source>
</evidence>
<name>A0A8J2XT35_9BACT</name>
<dbReference type="AlphaFoldDB" id="A0A8J2XT35"/>
<dbReference type="InterPro" id="IPR003439">
    <property type="entry name" value="ABC_transporter-like_ATP-bd"/>
</dbReference>
<feature type="domain" description="ABC transporter" evidence="6">
    <location>
        <begin position="1"/>
        <end position="220"/>
    </location>
</feature>
<dbReference type="GO" id="GO:0005524">
    <property type="term" value="F:ATP binding"/>
    <property type="evidence" value="ECO:0007669"/>
    <property type="project" value="UniProtKB-KW"/>
</dbReference>
<dbReference type="GO" id="GO:0016887">
    <property type="term" value="F:ATP hydrolysis activity"/>
    <property type="evidence" value="ECO:0007669"/>
    <property type="project" value="InterPro"/>
</dbReference>
<evidence type="ECO:0000259" key="6">
    <source>
        <dbReference type="PROSITE" id="PS50893"/>
    </source>
</evidence>
<dbReference type="GO" id="GO:0055052">
    <property type="term" value="C:ATP-binding cassette (ABC) transporter complex, substrate-binding subunit-containing"/>
    <property type="evidence" value="ECO:0007669"/>
    <property type="project" value="TreeGrafter"/>
</dbReference>
<evidence type="ECO:0000256" key="3">
    <source>
        <dbReference type="ARBA" id="ARBA00022840"/>
    </source>
</evidence>
<keyword evidence="3" id="KW-0067">ATP-binding</keyword>
<keyword evidence="2" id="KW-0547">Nucleotide-binding</keyword>
<dbReference type="Proteomes" id="UP000607559">
    <property type="component" value="Unassembled WGS sequence"/>
</dbReference>
<evidence type="ECO:0000256" key="5">
    <source>
        <dbReference type="ARBA" id="ARBA00023136"/>
    </source>
</evidence>
<dbReference type="InterPro" id="IPR027417">
    <property type="entry name" value="P-loop_NTPase"/>
</dbReference>
<reference evidence="7" key="1">
    <citation type="journal article" date="2014" name="Int. J. Syst. Evol. Microbiol.">
        <title>Complete genome sequence of Corynebacterium casei LMG S-19264T (=DSM 44701T), isolated from a smear-ripened cheese.</title>
        <authorList>
            <consortium name="US DOE Joint Genome Institute (JGI-PGF)"/>
            <person name="Walter F."/>
            <person name="Albersmeier A."/>
            <person name="Kalinowski J."/>
            <person name="Ruckert C."/>
        </authorList>
    </citation>
    <scope>NUCLEOTIDE SEQUENCE</scope>
    <source>
        <strain evidence="7">CGMCC 1.15448</strain>
    </source>
</reference>
<sequence>MEFLEVALQHIIFTLTKSQRLAIVGETGSGKSTLLKIIAGLATPQQGSVFFQSNRVSGPLERLIPGEPGIAYLSQHFELWHNYRVEEVLDYNNDLDASEAANLYSLCHIDHLLHRRTDQLSGGERQRIALARLLVHPPRLLLLDEPFSNLDMIHKRTLKTVIRNIAQRFDITIILVSHDPYDTLTWASEIIVLREGRLVQQGTPREVYGHPRDEYVAGLLGDYTLINGVFIRPEAQTAFFFSTHP</sequence>
<keyword evidence="1" id="KW-1003">Cell membrane</keyword>
<dbReference type="InterPro" id="IPR047641">
    <property type="entry name" value="ABC_transpr_MalK/UgpC-like"/>
</dbReference>
<keyword evidence="8" id="KW-1185">Reference proteome</keyword>
<proteinExistence type="predicted"/>
<keyword evidence="5" id="KW-0472">Membrane</keyword>
<dbReference type="PROSITE" id="PS50893">
    <property type="entry name" value="ABC_TRANSPORTER_2"/>
    <property type="match status" value="1"/>
</dbReference>
<evidence type="ECO:0000256" key="1">
    <source>
        <dbReference type="ARBA" id="ARBA00022475"/>
    </source>
</evidence>
<dbReference type="EMBL" id="BMJC01000002">
    <property type="protein sequence ID" value="GGB00274.1"/>
    <property type="molecule type" value="Genomic_DNA"/>
</dbReference>
<dbReference type="PANTHER" id="PTHR43875:SF15">
    <property type="entry name" value="TREHALOSE IMPORT ATP-BINDING PROTEIN SUGC"/>
    <property type="match status" value="1"/>
</dbReference>
<dbReference type="SMART" id="SM00382">
    <property type="entry name" value="AAA"/>
    <property type="match status" value="1"/>
</dbReference>
<comment type="caution">
    <text evidence="7">The sequence shown here is derived from an EMBL/GenBank/DDBJ whole genome shotgun (WGS) entry which is preliminary data.</text>
</comment>
<evidence type="ECO:0000313" key="8">
    <source>
        <dbReference type="Proteomes" id="UP000607559"/>
    </source>
</evidence>
<gene>
    <name evidence="7" type="ORF">GCM10011511_24480</name>
</gene>
<evidence type="ECO:0000256" key="4">
    <source>
        <dbReference type="ARBA" id="ARBA00022967"/>
    </source>
</evidence>
<protein>
    <recommendedName>
        <fullName evidence="6">ABC transporter domain-containing protein</fullName>
    </recommendedName>
</protein>
<dbReference type="PANTHER" id="PTHR43875">
    <property type="entry name" value="MALTODEXTRIN IMPORT ATP-BINDING PROTEIN MSMX"/>
    <property type="match status" value="1"/>
</dbReference>
<dbReference type="Gene3D" id="3.40.50.300">
    <property type="entry name" value="P-loop containing nucleotide triphosphate hydrolases"/>
    <property type="match status" value="1"/>
</dbReference>
<reference evidence="7" key="2">
    <citation type="submission" date="2020-09" db="EMBL/GenBank/DDBJ databases">
        <authorList>
            <person name="Sun Q."/>
            <person name="Zhou Y."/>
        </authorList>
    </citation>
    <scope>NUCLEOTIDE SEQUENCE</scope>
    <source>
        <strain evidence="7">CGMCC 1.15448</strain>
    </source>
</reference>
<organism evidence="7 8">
    <name type="scientific">Puia dinghuensis</name>
    <dbReference type="NCBI Taxonomy" id="1792502"/>
    <lineage>
        <taxon>Bacteria</taxon>
        <taxon>Pseudomonadati</taxon>
        <taxon>Bacteroidota</taxon>
        <taxon>Chitinophagia</taxon>
        <taxon>Chitinophagales</taxon>
        <taxon>Chitinophagaceae</taxon>
        <taxon>Puia</taxon>
    </lineage>
</organism>